<evidence type="ECO:0000313" key="2">
    <source>
        <dbReference type="EMBL" id="ORZ34126.1"/>
    </source>
</evidence>
<sequence length="319" mass="34632">MMAAKDVAHRTSNEIGQLSLAIQHAVVAVCKVVTRVPDIQATLEEMPKVVTEDHLRSYSSLTHSAARLLTNGASGHVPIAGGQASQQQQQQQRRKSMDFARLQLHASLPALATPLPAAATSSADGQFLAWLQSTTFTSVSSVGDLFACLDQHRVRSLSPPMIEFFVSVLNKSRAWRKAKGNSSHPPRAIVLVDADNRHGSPELVDALDKSPWLDVYAHGLAGEYRKWTASKLVEYTPAFRSMTEETDMDMVIRAFLPENVAKLQAATAVVIVSGDNSFGVLQTWTKFDVACALLRVCITGKGADADQSYVAPDPSRLVK</sequence>
<accession>A0A1Y2HHT0</accession>
<organism evidence="2 3">
    <name type="scientific">Catenaria anguillulae PL171</name>
    <dbReference type="NCBI Taxonomy" id="765915"/>
    <lineage>
        <taxon>Eukaryota</taxon>
        <taxon>Fungi</taxon>
        <taxon>Fungi incertae sedis</taxon>
        <taxon>Blastocladiomycota</taxon>
        <taxon>Blastocladiomycetes</taxon>
        <taxon>Blastocladiales</taxon>
        <taxon>Catenariaceae</taxon>
        <taxon>Catenaria</taxon>
    </lineage>
</organism>
<feature type="region of interest" description="Disordered" evidence="1">
    <location>
        <begin position="77"/>
        <end position="96"/>
    </location>
</feature>
<gene>
    <name evidence="2" type="ORF">BCR44DRAFT_60376</name>
</gene>
<protein>
    <submittedName>
        <fullName evidence="2">Uncharacterized protein</fullName>
    </submittedName>
</protein>
<dbReference type="EMBL" id="MCFL01000031">
    <property type="protein sequence ID" value="ORZ34126.1"/>
    <property type="molecule type" value="Genomic_DNA"/>
</dbReference>
<dbReference type="AlphaFoldDB" id="A0A1Y2HHT0"/>
<keyword evidence="3" id="KW-1185">Reference proteome</keyword>
<evidence type="ECO:0000256" key="1">
    <source>
        <dbReference type="SAM" id="MobiDB-lite"/>
    </source>
</evidence>
<evidence type="ECO:0000313" key="3">
    <source>
        <dbReference type="Proteomes" id="UP000193411"/>
    </source>
</evidence>
<comment type="caution">
    <text evidence="2">The sequence shown here is derived from an EMBL/GenBank/DDBJ whole genome shotgun (WGS) entry which is preliminary data.</text>
</comment>
<proteinExistence type="predicted"/>
<name>A0A1Y2HHT0_9FUNG</name>
<dbReference type="Proteomes" id="UP000193411">
    <property type="component" value="Unassembled WGS sequence"/>
</dbReference>
<reference evidence="2 3" key="1">
    <citation type="submission" date="2016-07" db="EMBL/GenBank/DDBJ databases">
        <title>Pervasive Adenine N6-methylation of Active Genes in Fungi.</title>
        <authorList>
            <consortium name="DOE Joint Genome Institute"/>
            <person name="Mondo S.J."/>
            <person name="Dannebaum R.O."/>
            <person name="Kuo R.C."/>
            <person name="Labutti K."/>
            <person name="Haridas S."/>
            <person name="Kuo A."/>
            <person name="Salamov A."/>
            <person name="Ahrendt S.R."/>
            <person name="Lipzen A."/>
            <person name="Sullivan W."/>
            <person name="Andreopoulos W.B."/>
            <person name="Clum A."/>
            <person name="Lindquist E."/>
            <person name="Daum C."/>
            <person name="Ramamoorthy G.K."/>
            <person name="Gryganskyi A."/>
            <person name="Culley D."/>
            <person name="Magnuson J.K."/>
            <person name="James T.Y."/>
            <person name="O'Malley M.A."/>
            <person name="Stajich J.E."/>
            <person name="Spatafora J.W."/>
            <person name="Visel A."/>
            <person name="Grigoriev I.V."/>
        </authorList>
    </citation>
    <scope>NUCLEOTIDE SEQUENCE [LARGE SCALE GENOMIC DNA]</scope>
    <source>
        <strain evidence="2 3">PL171</strain>
    </source>
</reference>